<dbReference type="Pfam" id="PF04973">
    <property type="entry name" value="NMN_transporter"/>
    <property type="match status" value="1"/>
</dbReference>
<evidence type="ECO:0000256" key="8">
    <source>
        <dbReference type="ARBA" id="ARBA00022989"/>
    </source>
</evidence>
<evidence type="ECO:0000313" key="12">
    <source>
        <dbReference type="Proteomes" id="UP000250790"/>
    </source>
</evidence>
<dbReference type="OrthoDB" id="9791248at2"/>
<dbReference type="RefSeq" id="WP_108313088.1">
    <property type="nucleotide sequence ID" value="NZ_NESN01000004.1"/>
</dbReference>
<evidence type="ECO:0000256" key="9">
    <source>
        <dbReference type="ARBA" id="ARBA00023136"/>
    </source>
</evidence>
<dbReference type="InterPro" id="IPR006419">
    <property type="entry name" value="NMN_transpt_PnuC"/>
</dbReference>
<dbReference type="GO" id="GO:0005886">
    <property type="term" value="C:plasma membrane"/>
    <property type="evidence" value="ECO:0007669"/>
    <property type="project" value="UniProtKB-SubCell"/>
</dbReference>
<feature type="transmembrane region" description="Helical" evidence="10">
    <location>
        <begin position="89"/>
        <end position="110"/>
    </location>
</feature>
<keyword evidence="6" id="KW-1003">Cell membrane</keyword>
<organism evidence="11 12">
    <name type="scientific">Limnohabitans parvus II-B4</name>
    <dbReference type="NCBI Taxonomy" id="1293052"/>
    <lineage>
        <taxon>Bacteria</taxon>
        <taxon>Pseudomonadati</taxon>
        <taxon>Pseudomonadota</taxon>
        <taxon>Betaproteobacteria</taxon>
        <taxon>Burkholderiales</taxon>
        <taxon>Comamonadaceae</taxon>
        <taxon>Limnohabitans</taxon>
    </lineage>
</organism>
<dbReference type="Proteomes" id="UP000250790">
    <property type="component" value="Unassembled WGS sequence"/>
</dbReference>
<sequence length="190" mass="21732">MMSATEIAGFVLALVMVVCSIRELHWSWPLAIISSLLYFFVFKDSLLYGEAGLQLVFAALAFWGWWQWLRKGDDAQPALSIQRLSTRGWWLVVIASAVLWPALALLLQHFTDSDVAWWDALPTALSLVGQALLGRKYIENWLIWLVVNTISVALFAYKGLWLTCVLYVLFTLMSVWGWRAWRHSLPKQAT</sequence>
<keyword evidence="9 10" id="KW-0472">Membrane</keyword>
<keyword evidence="7 10" id="KW-0812">Transmembrane</keyword>
<evidence type="ECO:0000256" key="5">
    <source>
        <dbReference type="ARBA" id="ARBA00022448"/>
    </source>
</evidence>
<evidence type="ECO:0000256" key="4">
    <source>
        <dbReference type="ARBA" id="ARBA00017522"/>
    </source>
</evidence>
<dbReference type="PANTHER" id="PTHR36122:SF2">
    <property type="entry name" value="NICOTINAMIDE RIBOSIDE TRANSPORTER PNUC"/>
    <property type="match status" value="1"/>
</dbReference>
<comment type="similarity">
    <text evidence="3">Belongs to the nicotinamide ribonucleoside (NR) uptake permease (TC 4.B.1) family.</text>
</comment>
<feature type="transmembrane region" description="Helical" evidence="10">
    <location>
        <begin position="46"/>
        <end position="68"/>
    </location>
</feature>
<evidence type="ECO:0000313" key="11">
    <source>
        <dbReference type="EMBL" id="PUE52719.1"/>
    </source>
</evidence>
<evidence type="ECO:0000256" key="2">
    <source>
        <dbReference type="ARBA" id="ARBA00004651"/>
    </source>
</evidence>
<comment type="subcellular location">
    <subcellularLocation>
        <location evidence="2">Cell membrane</location>
        <topology evidence="2">Multi-pass membrane protein</topology>
    </subcellularLocation>
</comment>
<dbReference type="EMBL" id="NESN01000004">
    <property type="protein sequence ID" value="PUE52719.1"/>
    <property type="molecule type" value="Genomic_DNA"/>
</dbReference>
<name>A0A315E6H8_9BURK</name>
<evidence type="ECO:0000256" key="10">
    <source>
        <dbReference type="SAM" id="Phobius"/>
    </source>
</evidence>
<proteinExistence type="inferred from homology"/>
<accession>A0A315E6H8</accession>
<evidence type="ECO:0000256" key="7">
    <source>
        <dbReference type="ARBA" id="ARBA00022692"/>
    </source>
</evidence>
<comment type="caution">
    <text evidence="11">The sequence shown here is derived from an EMBL/GenBank/DDBJ whole genome shotgun (WGS) entry which is preliminary data.</text>
</comment>
<evidence type="ECO:0000256" key="3">
    <source>
        <dbReference type="ARBA" id="ARBA00006669"/>
    </source>
</evidence>
<keyword evidence="5" id="KW-0813">Transport</keyword>
<dbReference type="GO" id="GO:0034257">
    <property type="term" value="F:nicotinamide riboside transmembrane transporter activity"/>
    <property type="evidence" value="ECO:0007669"/>
    <property type="project" value="InterPro"/>
</dbReference>
<comment type="function">
    <text evidence="1">Required for nicotinamide riboside transport across the inner membrane.</text>
</comment>
<evidence type="ECO:0000256" key="1">
    <source>
        <dbReference type="ARBA" id="ARBA00002672"/>
    </source>
</evidence>
<feature type="transmembrane region" description="Helical" evidence="10">
    <location>
        <begin position="165"/>
        <end position="181"/>
    </location>
</feature>
<gene>
    <name evidence="11" type="ORF">B9Z37_11110</name>
</gene>
<keyword evidence="8 10" id="KW-1133">Transmembrane helix</keyword>
<protein>
    <recommendedName>
        <fullName evidence="4">Nicotinamide riboside transporter PnuC</fullName>
    </recommendedName>
</protein>
<keyword evidence="12" id="KW-1185">Reference proteome</keyword>
<dbReference type="PANTHER" id="PTHR36122">
    <property type="entry name" value="NICOTINAMIDE RIBOSIDE TRANSPORTER PNUC"/>
    <property type="match status" value="1"/>
</dbReference>
<dbReference type="AlphaFoldDB" id="A0A315E6H8"/>
<dbReference type="NCBIfam" id="TIGR01528">
    <property type="entry name" value="NMN_trans_PnuC"/>
    <property type="match status" value="1"/>
</dbReference>
<reference evidence="11 12" key="1">
    <citation type="submission" date="2017-04" db="EMBL/GenBank/DDBJ databases">
        <title>Unexpected and diverse lifestyles within the genus Limnohabitans.</title>
        <authorList>
            <person name="Kasalicky V."/>
            <person name="Mehrshad M."/>
            <person name="Andrei S.-A."/>
            <person name="Salcher M."/>
            <person name="Kratochvilova H."/>
            <person name="Simek K."/>
            <person name="Ghai R."/>
        </authorList>
    </citation>
    <scope>NUCLEOTIDE SEQUENCE [LARGE SCALE GENOMIC DNA]</scope>
    <source>
        <strain evidence="11 12">II-B4</strain>
    </source>
</reference>
<evidence type="ECO:0000256" key="6">
    <source>
        <dbReference type="ARBA" id="ARBA00022475"/>
    </source>
</evidence>